<dbReference type="OrthoDB" id="2381502at2"/>
<dbReference type="RefSeq" id="WP_094237875.1">
    <property type="nucleotide sequence ID" value="NZ_CP022657.1"/>
</dbReference>
<keyword evidence="2" id="KW-1185">Reference proteome</keyword>
<name>A0A223D5K5_9BACL</name>
<gene>
    <name evidence="1" type="ORF">CIG75_17825</name>
</gene>
<dbReference type="Proteomes" id="UP000214688">
    <property type="component" value="Chromosome"/>
</dbReference>
<proteinExistence type="predicted"/>
<dbReference type="PROSITE" id="PS51257">
    <property type="entry name" value="PROKAR_LIPOPROTEIN"/>
    <property type="match status" value="1"/>
</dbReference>
<dbReference type="KEGG" id="tab:CIG75_17825"/>
<dbReference type="EMBL" id="CP022657">
    <property type="protein sequence ID" value="ASS76644.1"/>
    <property type="molecule type" value="Genomic_DNA"/>
</dbReference>
<protein>
    <submittedName>
        <fullName evidence="1">Uncharacterized protein</fullName>
    </submittedName>
</protein>
<evidence type="ECO:0000313" key="2">
    <source>
        <dbReference type="Proteomes" id="UP000214688"/>
    </source>
</evidence>
<reference evidence="1 2" key="1">
    <citation type="journal article" date="2015" name="Int. J. Syst. Evol. Microbiol.">
        <title>Tumebacillus algifaecis sp. nov., isolated from decomposing algal scum.</title>
        <authorList>
            <person name="Wu Y.F."/>
            <person name="Zhang B."/>
            <person name="Xing P."/>
            <person name="Wu Q.L."/>
            <person name="Liu S.J."/>
        </authorList>
    </citation>
    <scope>NUCLEOTIDE SEQUENCE [LARGE SCALE GENOMIC DNA]</scope>
    <source>
        <strain evidence="1 2">THMBR28</strain>
    </source>
</reference>
<sequence>MGDRRALNSSQVWLSMLVGLLLITGCSPEENLTVDPPITQTVTITDLPASTSILEETGWNQEAVRTFTNILPDNRAWIPLSIDMTGTFIGSVPGQLGKLPEMILLDSKTGDYEFIATLSSKDAQCAGADINENYVVWSEALDQTFVNWNMHIYDRKTQSDRIVYKSNRDKEGMGFPGLYWLPDLERSDFVFSPSFGPMTERGHNVKVLKVSAESGKVTEIAAPAGNPRVKKDYTMWVGRDPQSGDPELFWNREGHNQQLTKGEKPAYFDSDGVASYAWSNFQDDLWHVRLVDHGKQREIFSGVNRMDSLQWITMSEKFVTWVSTTKAQVYDRTREKVITLDDRPPQTIFSNNRYLFWSVQIENLHLETKVGLGKMFLVDLSKI</sequence>
<evidence type="ECO:0000313" key="1">
    <source>
        <dbReference type="EMBL" id="ASS76644.1"/>
    </source>
</evidence>
<dbReference type="AlphaFoldDB" id="A0A223D5K5"/>
<accession>A0A223D5K5</accession>
<organism evidence="1 2">
    <name type="scientific">Tumebacillus algifaecis</name>
    <dbReference type="NCBI Taxonomy" id="1214604"/>
    <lineage>
        <taxon>Bacteria</taxon>
        <taxon>Bacillati</taxon>
        <taxon>Bacillota</taxon>
        <taxon>Bacilli</taxon>
        <taxon>Bacillales</taxon>
        <taxon>Alicyclobacillaceae</taxon>
        <taxon>Tumebacillus</taxon>
    </lineage>
</organism>